<reference evidence="12" key="1">
    <citation type="submission" date="2016-09" db="EMBL/GenBank/DDBJ databases">
        <authorList>
            <person name="Varghese N."/>
            <person name="Submissions S."/>
        </authorList>
    </citation>
    <scope>NUCLEOTIDE SEQUENCE [LARGE SCALE GENOMIC DNA]</scope>
    <source>
        <strain evidence="12">JS23</strain>
    </source>
</reference>
<dbReference type="InterPro" id="IPR005762">
    <property type="entry name" value="MurD"/>
</dbReference>
<evidence type="ECO:0000259" key="9">
    <source>
        <dbReference type="Pfam" id="PF02875"/>
    </source>
</evidence>
<dbReference type="GO" id="GO:0005524">
    <property type="term" value="F:ATP binding"/>
    <property type="evidence" value="ECO:0007669"/>
    <property type="project" value="UniProtKB-UniRule"/>
</dbReference>
<comment type="pathway">
    <text evidence="2 7 8">Cell wall biogenesis; peptidoglycan biosynthesis.</text>
</comment>
<keyword evidence="6 7" id="KW-0067">ATP-binding</keyword>
<comment type="function">
    <text evidence="7 8">Cell wall formation. Catalyzes the addition of glutamate to the nucleotide precursor UDP-N-acetylmuramoyl-L-alanine (UMA).</text>
</comment>
<evidence type="ECO:0000256" key="7">
    <source>
        <dbReference type="HAMAP-Rule" id="MF_00639"/>
    </source>
</evidence>
<dbReference type="InterPro" id="IPR036615">
    <property type="entry name" value="Mur_ligase_C_dom_sf"/>
</dbReference>
<dbReference type="GO" id="GO:0005737">
    <property type="term" value="C:cytoplasm"/>
    <property type="evidence" value="ECO:0007669"/>
    <property type="project" value="UniProtKB-SubCell"/>
</dbReference>
<evidence type="ECO:0000259" key="10">
    <source>
        <dbReference type="Pfam" id="PF08245"/>
    </source>
</evidence>
<dbReference type="EC" id="6.3.2.9" evidence="7 8"/>
<keyword evidence="7 8" id="KW-0131">Cell cycle</keyword>
<dbReference type="SUPFAM" id="SSF53623">
    <property type="entry name" value="MurD-like peptide ligases, catalytic domain"/>
    <property type="match status" value="1"/>
</dbReference>
<keyword evidence="5 7" id="KW-0547">Nucleotide-binding</keyword>
<dbReference type="SUPFAM" id="SSF51984">
    <property type="entry name" value="MurCD N-terminal domain"/>
    <property type="match status" value="1"/>
</dbReference>
<dbReference type="GO" id="GO:0008764">
    <property type="term" value="F:UDP-N-acetylmuramoylalanine-D-glutamate ligase activity"/>
    <property type="evidence" value="ECO:0007669"/>
    <property type="project" value="UniProtKB-UniRule"/>
</dbReference>
<organism evidence="11 12">
    <name type="scientific">Chitinasiproducens palmae</name>
    <dbReference type="NCBI Taxonomy" id="1770053"/>
    <lineage>
        <taxon>Bacteria</taxon>
        <taxon>Pseudomonadati</taxon>
        <taxon>Pseudomonadota</taxon>
        <taxon>Betaproteobacteria</taxon>
        <taxon>Burkholderiales</taxon>
        <taxon>Burkholderiaceae</taxon>
        <taxon>Chitinasiproducens</taxon>
    </lineage>
</organism>
<dbReference type="PANTHER" id="PTHR43692:SF1">
    <property type="entry name" value="UDP-N-ACETYLMURAMOYLALANINE--D-GLUTAMATE LIGASE"/>
    <property type="match status" value="1"/>
</dbReference>
<keyword evidence="7 8" id="KW-0133">Cell shape</keyword>
<keyword evidence="4 7" id="KW-0436">Ligase</keyword>
<keyword evidence="7 8" id="KW-0961">Cell wall biogenesis/degradation</keyword>
<evidence type="ECO:0000256" key="4">
    <source>
        <dbReference type="ARBA" id="ARBA00022598"/>
    </source>
</evidence>
<dbReference type="NCBIfam" id="TIGR01087">
    <property type="entry name" value="murD"/>
    <property type="match status" value="1"/>
</dbReference>
<dbReference type="InterPro" id="IPR004101">
    <property type="entry name" value="Mur_ligase_C"/>
</dbReference>
<feature type="domain" description="Mur ligase C-terminal" evidence="9">
    <location>
        <begin position="380"/>
        <end position="493"/>
    </location>
</feature>
<feature type="domain" description="Mur ligase central" evidence="10">
    <location>
        <begin position="149"/>
        <end position="357"/>
    </location>
</feature>
<dbReference type="InterPro" id="IPR036565">
    <property type="entry name" value="Mur-like_cat_sf"/>
</dbReference>
<evidence type="ECO:0000256" key="5">
    <source>
        <dbReference type="ARBA" id="ARBA00022741"/>
    </source>
</evidence>
<comment type="catalytic activity">
    <reaction evidence="7 8">
        <text>UDP-N-acetyl-alpha-D-muramoyl-L-alanine + D-glutamate + ATP = UDP-N-acetyl-alpha-D-muramoyl-L-alanyl-D-glutamate + ADP + phosphate + H(+)</text>
        <dbReference type="Rhea" id="RHEA:16429"/>
        <dbReference type="ChEBI" id="CHEBI:15378"/>
        <dbReference type="ChEBI" id="CHEBI:29986"/>
        <dbReference type="ChEBI" id="CHEBI:30616"/>
        <dbReference type="ChEBI" id="CHEBI:43474"/>
        <dbReference type="ChEBI" id="CHEBI:83898"/>
        <dbReference type="ChEBI" id="CHEBI:83900"/>
        <dbReference type="ChEBI" id="CHEBI:456216"/>
        <dbReference type="EC" id="6.3.2.9"/>
    </reaction>
</comment>
<dbReference type="AlphaFoldDB" id="A0A1H2PSP1"/>
<dbReference type="Gene3D" id="3.40.1190.10">
    <property type="entry name" value="Mur-like, catalytic domain"/>
    <property type="match status" value="1"/>
</dbReference>
<keyword evidence="12" id="KW-1185">Reference proteome</keyword>
<dbReference type="EMBL" id="FNLO01000008">
    <property type="protein sequence ID" value="SDV49592.1"/>
    <property type="molecule type" value="Genomic_DNA"/>
</dbReference>
<dbReference type="PANTHER" id="PTHR43692">
    <property type="entry name" value="UDP-N-ACETYLMURAMOYLALANINE--D-GLUTAMATE LIGASE"/>
    <property type="match status" value="1"/>
</dbReference>
<dbReference type="GO" id="GO:0008360">
    <property type="term" value="P:regulation of cell shape"/>
    <property type="evidence" value="ECO:0007669"/>
    <property type="project" value="UniProtKB-KW"/>
</dbReference>
<proteinExistence type="inferred from homology"/>
<name>A0A1H2PSP1_9BURK</name>
<dbReference type="GO" id="GO:0051301">
    <property type="term" value="P:cell division"/>
    <property type="evidence" value="ECO:0007669"/>
    <property type="project" value="UniProtKB-KW"/>
</dbReference>
<gene>
    <name evidence="7" type="primary">murD</name>
    <name evidence="11" type="ORF">SAMN05216551_108217</name>
</gene>
<dbReference type="Pfam" id="PF08245">
    <property type="entry name" value="Mur_ligase_M"/>
    <property type="match status" value="1"/>
</dbReference>
<protein>
    <recommendedName>
        <fullName evidence="7 8">UDP-N-acetylmuramoylalanine--D-glutamate ligase</fullName>
        <ecNumber evidence="7 8">6.3.2.9</ecNumber>
    </recommendedName>
    <alternativeName>
        <fullName evidence="7">D-glutamic acid-adding enzyme</fullName>
    </alternativeName>
    <alternativeName>
        <fullName evidence="7">UDP-N-acetylmuramoyl-L-alanyl-D-glutamate synthetase</fullName>
    </alternativeName>
</protein>
<evidence type="ECO:0000313" key="12">
    <source>
        <dbReference type="Proteomes" id="UP000243719"/>
    </source>
</evidence>
<evidence type="ECO:0000313" key="11">
    <source>
        <dbReference type="EMBL" id="SDV49592.1"/>
    </source>
</evidence>
<accession>A0A1H2PSP1</accession>
<sequence length="524" mass="54289">MNMAHPTLPSVVTVSPFGALERPFVLVLGLGESGLAMARWCLRHGCRVRAADTREAPPMLAAFESRVASAEATDSAFVAGPFAAGLLDDIALVALSPGLSPLADGTASLLAEARLRGIPVWGEFEFFAQALRARAAEPDAPYRPRVLAVTGTNGKTTTCSMVARLAAHAGRSVALAGNISPALLDRLADADDAGTLPDVWVVEASSFQLESTQTFAPDAAAILNVTQDHLDWHGDFDAYRRAKGRIFGATTLRVLCRDDAAARGFAQPEVPCVTFGSDAPSRAGDFGIVEEGGVAWLAQAVAVEDAPETTKRRRRGSQAPEAAAPCESCELRRLMPVDALLVRGRHNALNAQAALALAQAIGLPLAALLHGLRTYAGEPHRVQLIATLDGVDYIDDSKGTNVGATVAALAGLGRPVWLIAGGDGKGQDFSPLAPAVQDVCRGVFLIGRDGAAIGAALSATGVAQQACDSLEAAVAAAAAVATAGEAVLMSPACASFDMFKSYAHRADVFRSAVAEHAAEMGVML</sequence>
<comment type="subcellular location">
    <subcellularLocation>
        <location evidence="1 7 8">Cytoplasm</location>
    </subcellularLocation>
</comment>
<evidence type="ECO:0000256" key="8">
    <source>
        <dbReference type="RuleBase" id="RU003664"/>
    </source>
</evidence>
<evidence type="ECO:0000256" key="2">
    <source>
        <dbReference type="ARBA" id="ARBA00004752"/>
    </source>
</evidence>
<dbReference type="STRING" id="1770053.SAMN05216551_108217"/>
<dbReference type="Proteomes" id="UP000243719">
    <property type="component" value="Unassembled WGS sequence"/>
</dbReference>
<dbReference type="GO" id="GO:0009252">
    <property type="term" value="P:peptidoglycan biosynthetic process"/>
    <property type="evidence" value="ECO:0007669"/>
    <property type="project" value="UniProtKB-UniRule"/>
</dbReference>
<dbReference type="SUPFAM" id="SSF53244">
    <property type="entry name" value="MurD-like peptide ligases, peptide-binding domain"/>
    <property type="match status" value="1"/>
</dbReference>
<keyword evidence="7 8" id="KW-0132">Cell division</keyword>
<dbReference type="InterPro" id="IPR013221">
    <property type="entry name" value="Mur_ligase_cen"/>
</dbReference>
<dbReference type="GO" id="GO:0071555">
    <property type="term" value="P:cell wall organization"/>
    <property type="evidence" value="ECO:0007669"/>
    <property type="project" value="UniProtKB-KW"/>
</dbReference>
<evidence type="ECO:0000256" key="3">
    <source>
        <dbReference type="ARBA" id="ARBA00022490"/>
    </source>
</evidence>
<dbReference type="Gene3D" id="3.90.190.20">
    <property type="entry name" value="Mur ligase, C-terminal domain"/>
    <property type="match status" value="1"/>
</dbReference>
<dbReference type="Pfam" id="PF02875">
    <property type="entry name" value="Mur_ligase_C"/>
    <property type="match status" value="1"/>
</dbReference>
<keyword evidence="7 8" id="KW-0573">Peptidoglycan synthesis</keyword>
<dbReference type="Gene3D" id="3.40.50.720">
    <property type="entry name" value="NAD(P)-binding Rossmann-like Domain"/>
    <property type="match status" value="1"/>
</dbReference>
<dbReference type="HAMAP" id="MF_00639">
    <property type="entry name" value="MurD"/>
    <property type="match status" value="1"/>
</dbReference>
<evidence type="ECO:0000256" key="6">
    <source>
        <dbReference type="ARBA" id="ARBA00022840"/>
    </source>
</evidence>
<dbReference type="UniPathway" id="UPA00219"/>
<keyword evidence="3 7" id="KW-0963">Cytoplasm</keyword>
<feature type="binding site" evidence="7">
    <location>
        <begin position="151"/>
        <end position="157"/>
    </location>
    <ligand>
        <name>ATP</name>
        <dbReference type="ChEBI" id="CHEBI:30616"/>
    </ligand>
</feature>
<evidence type="ECO:0000256" key="1">
    <source>
        <dbReference type="ARBA" id="ARBA00004496"/>
    </source>
</evidence>
<comment type="similarity">
    <text evidence="7">Belongs to the MurCDEF family.</text>
</comment>
<dbReference type="Pfam" id="PF21799">
    <property type="entry name" value="MurD-like_N"/>
    <property type="match status" value="1"/>
</dbReference>